<dbReference type="PROSITE" id="PS51109">
    <property type="entry name" value="G5"/>
    <property type="match status" value="1"/>
</dbReference>
<dbReference type="Gene3D" id="1.10.530.10">
    <property type="match status" value="1"/>
</dbReference>
<name>A0A3P1SEC3_9ACTO</name>
<reference evidence="5 6" key="1">
    <citation type="submission" date="2018-11" db="EMBL/GenBank/DDBJ databases">
        <title>Genomes From Bacteria Associated with the Canine Oral Cavity: a Test Case for Automated Genome-Based Taxonomic Assignment.</title>
        <authorList>
            <person name="Coil D.A."/>
            <person name="Jospin G."/>
            <person name="Darling A.E."/>
            <person name="Wallis C."/>
            <person name="Davis I.J."/>
            <person name="Harris S."/>
            <person name="Eisen J.A."/>
            <person name="Holcombe L.J."/>
            <person name="O'Flynn C."/>
        </authorList>
    </citation>
    <scope>NUCLEOTIDE SEQUENCE [LARGE SCALE GENOMIC DNA]</scope>
    <source>
        <strain evidence="5 6">OH770</strain>
    </source>
</reference>
<dbReference type="CDD" id="cd13925">
    <property type="entry name" value="RPF"/>
    <property type="match status" value="1"/>
</dbReference>
<keyword evidence="2" id="KW-0732">Signal</keyword>
<organism evidence="5 6">
    <name type="scientific">Schaalia canis</name>
    <dbReference type="NCBI Taxonomy" id="100469"/>
    <lineage>
        <taxon>Bacteria</taxon>
        <taxon>Bacillati</taxon>
        <taxon>Actinomycetota</taxon>
        <taxon>Actinomycetes</taxon>
        <taxon>Actinomycetales</taxon>
        <taxon>Actinomycetaceae</taxon>
        <taxon>Schaalia</taxon>
    </lineage>
</organism>
<dbReference type="InterPro" id="IPR007137">
    <property type="entry name" value="DUF348"/>
</dbReference>
<feature type="domain" description="G5" evidence="4">
    <location>
        <begin position="173"/>
        <end position="252"/>
    </location>
</feature>
<keyword evidence="3" id="KW-0378">Hydrolase</keyword>
<evidence type="ECO:0000256" key="3">
    <source>
        <dbReference type="ARBA" id="ARBA00022801"/>
    </source>
</evidence>
<comment type="caution">
    <text evidence="5">The sequence shown here is derived from an EMBL/GenBank/DDBJ whole genome shotgun (WGS) entry which is preliminary data.</text>
</comment>
<dbReference type="InterPro" id="IPR023346">
    <property type="entry name" value="Lysozyme-like_dom_sf"/>
</dbReference>
<dbReference type="Pfam" id="PF03990">
    <property type="entry name" value="DUF348"/>
    <property type="match status" value="3"/>
</dbReference>
<evidence type="ECO:0000313" key="6">
    <source>
        <dbReference type="Proteomes" id="UP000280444"/>
    </source>
</evidence>
<evidence type="ECO:0000259" key="4">
    <source>
        <dbReference type="PROSITE" id="PS51109"/>
    </source>
</evidence>
<dbReference type="Pfam" id="PF07501">
    <property type="entry name" value="G5"/>
    <property type="match status" value="1"/>
</dbReference>
<accession>A0A3P1SEC3</accession>
<dbReference type="SUPFAM" id="SSF53955">
    <property type="entry name" value="Lysozyme-like"/>
    <property type="match status" value="1"/>
</dbReference>
<gene>
    <name evidence="5" type="ORF">EII11_09385</name>
</gene>
<dbReference type="GO" id="GO:0016787">
    <property type="term" value="F:hydrolase activity"/>
    <property type="evidence" value="ECO:0007669"/>
    <property type="project" value="UniProtKB-KW"/>
</dbReference>
<sequence length="352" mass="36125">MGITGVGIANAHRNVTIEVDGVAQPVSGFFSTVEGALGAAGFQPGEHDLVAPGTHESVEDGSTIVVRTASPYTVNIDGTTKVAWSTASSVADLLSQFGSSGVTYAADRSNARAALPVLTDGGTVMIEADGAKKPVTASATDTAATLLQKAGVTASPIDRVSFVTTNEGVTLRVVRVTRGTSEKVETLEVPVEEREDDTLEQGETRVLEEGAEGKVITRTYKETIGGRTTVDTVVGTERQEPVARVIAVGTKRPAAVAPASSSASDVQPVASSVGGDVWAALAACESGGNPSTNTGNGYYGMYQFSLPTWQSVGGSGLPSDASAAEQTMRAQILQARSGWGQWPACSASLGLY</sequence>
<dbReference type="EMBL" id="RQZF01000012">
    <property type="protein sequence ID" value="RRC94662.1"/>
    <property type="molecule type" value="Genomic_DNA"/>
</dbReference>
<evidence type="ECO:0000256" key="1">
    <source>
        <dbReference type="ARBA" id="ARBA00010830"/>
    </source>
</evidence>
<proteinExistence type="inferred from homology"/>
<evidence type="ECO:0000313" key="5">
    <source>
        <dbReference type="EMBL" id="RRC94662.1"/>
    </source>
</evidence>
<dbReference type="InterPro" id="IPR011098">
    <property type="entry name" value="G5_dom"/>
</dbReference>
<keyword evidence="6" id="KW-1185">Reference proteome</keyword>
<dbReference type="Gene3D" id="2.20.230.10">
    <property type="entry name" value="Resuscitation-promoting factor rpfb"/>
    <property type="match status" value="1"/>
</dbReference>
<dbReference type="SMART" id="SM01208">
    <property type="entry name" value="G5"/>
    <property type="match status" value="1"/>
</dbReference>
<dbReference type="OrthoDB" id="1404170at2"/>
<dbReference type="Pfam" id="PF06737">
    <property type="entry name" value="Transglycosylas"/>
    <property type="match status" value="1"/>
</dbReference>
<dbReference type="AlphaFoldDB" id="A0A3P1SEC3"/>
<comment type="similarity">
    <text evidence="1">Belongs to the transglycosylase family. Rpf subfamily.</text>
</comment>
<evidence type="ECO:0000256" key="2">
    <source>
        <dbReference type="ARBA" id="ARBA00022729"/>
    </source>
</evidence>
<dbReference type="InterPro" id="IPR010618">
    <property type="entry name" value="RPF"/>
</dbReference>
<dbReference type="Proteomes" id="UP000280444">
    <property type="component" value="Unassembled WGS sequence"/>
</dbReference>
<protein>
    <submittedName>
        <fullName evidence="5">Resuscitation-promoting factor</fullName>
    </submittedName>
</protein>